<reference evidence="2 3" key="1">
    <citation type="submission" date="2018-02" db="EMBL/GenBank/DDBJ databases">
        <title>Genome sequence of the basidiomycete white-rot fungus Phlebia centrifuga.</title>
        <authorList>
            <person name="Granchi Z."/>
            <person name="Peng M."/>
            <person name="de Vries R.P."/>
            <person name="Hilden K."/>
            <person name="Makela M.R."/>
            <person name="Grigoriev I."/>
            <person name="Riley R."/>
        </authorList>
    </citation>
    <scope>NUCLEOTIDE SEQUENCE [LARGE SCALE GENOMIC DNA]</scope>
    <source>
        <strain evidence="2 3">FBCC195</strain>
    </source>
</reference>
<accession>A0A2R6NMF5</accession>
<feature type="region of interest" description="Disordered" evidence="1">
    <location>
        <begin position="251"/>
        <end position="389"/>
    </location>
</feature>
<sequence>MSTRPASARRLSISSASSRVGSPQVKDTHFNESGRRPSVSSISSSLLPKDEIMASHIGGIHRDVCRSSLPANATPQAEGTRRDALFHQQSVSSSSSKSVLVHGRSLELSDRSQGHELGKSTAGPTSTPPPYSGGFIQNQEYHILPMPQQQGSESVVSTPDSKTRSSSRCSTNAQTQDSAKQLPFRRTSRPSHVPPTPAPCHSSTFEQETKHQMPSASSLVPALSSLACAPSQTLTGTVVALLHAFEALSQPPTPQEKLPVPPVTQKPLRSSPPPMHMASHNRTSTVTPSRSPKSTTSTISRSSSDSLTHETLHKDQAIQTLDNIPRTSRTKQGAVSLPVSFPSQTLTRGCGDNLRAPEEFGPVVASSRPSKTSHKRSESAQSGSHRDASLPSYAIAREGEAKCSVASTKQITTQSRPTKLSSSPPHISPHFCQNFSSHQPSSSEMLVSATTEDKTSSMEDVSWYKMKLDTEPICLRQLVGLELDEAMRLDKEREEREQAQRKGRDPRERRSKSRGKSSST</sequence>
<feature type="compositionally biased region" description="Basic and acidic residues" evidence="1">
    <location>
        <begin position="488"/>
        <end position="508"/>
    </location>
</feature>
<protein>
    <submittedName>
        <fullName evidence="2">Uncharacterized protein</fullName>
    </submittedName>
</protein>
<feature type="compositionally biased region" description="Low complexity" evidence="1">
    <location>
        <begin position="90"/>
        <end position="101"/>
    </location>
</feature>
<feature type="compositionally biased region" description="Pro residues" evidence="1">
    <location>
        <begin position="251"/>
        <end position="275"/>
    </location>
</feature>
<evidence type="ECO:0000313" key="2">
    <source>
        <dbReference type="EMBL" id="PSR73569.1"/>
    </source>
</evidence>
<feature type="compositionally biased region" description="Polar residues" evidence="1">
    <location>
        <begin position="148"/>
        <end position="179"/>
    </location>
</feature>
<dbReference type="Proteomes" id="UP000186601">
    <property type="component" value="Unassembled WGS sequence"/>
</dbReference>
<feature type="compositionally biased region" description="Basic and acidic residues" evidence="1">
    <location>
        <begin position="104"/>
        <end position="118"/>
    </location>
</feature>
<feature type="region of interest" description="Disordered" evidence="1">
    <location>
        <begin position="405"/>
        <end position="458"/>
    </location>
</feature>
<evidence type="ECO:0000256" key="1">
    <source>
        <dbReference type="SAM" id="MobiDB-lite"/>
    </source>
</evidence>
<feature type="region of interest" description="Disordered" evidence="1">
    <location>
        <begin position="148"/>
        <end position="213"/>
    </location>
</feature>
<evidence type="ECO:0000313" key="3">
    <source>
        <dbReference type="Proteomes" id="UP000186601"/>
    </source>
</evidence>
<feature type="compositionally biased region" description="Polar residues" evidence="1">
    <location>
        <begin position="317"/>
        <end position="333"/>
    </location>
</feature>
<comment type="caution">
    <text evidence="2">The sequence shown here is derived from an EMBL/GenBank/DDBJ whole genome shotgun (WGS) entry which is preliminary data.</text>
</comment>
<keyword evidence="3" id="KW-1185">Reference proteome</keyword>
<dbReference type="AlphaFoldDB" id="A0A2R6NMF5"/>
<gene>
    <name evidence="2" type="ORF">PHLCEN_2v10488</name>
</gene>
<organism evidence="2 3">
    <name type="scientific">Hermanssonia centrifuga</name>
    <dbReference type="NCBI Taxonomy" id="98765"/>
    <lineage>
        <taxon>Eukaryota</taxon>
        <taxon>Fungi</taxon>
        <taxon>Dikarya</taxon>
        <taxon>Basidiomycota</taxon>
        <taxon>Agaricomycotina</taxon>
        <taxon>Agaricomycetes</taxon>
        <taxon>Polyporales</taxon>
        <taxon>Meruliaceae</taxon>
        <taxon>Hermanssonia</taxon>
    </lineage>
</organism>
<feature type="compositionally biased region" description="Basic and acidic residues" evidence="1">
    <location>
        <begin position="307"/>
        <end position="316"/>
    </location>
</feature>
<proteinExistence type="predicted"/>
<feature type="compositionally biased region" description="Basic and acidic residues" evidence="1">
    <location>
        <begin position="26"/>
        <end position="35"/>
    </location>
</feature>
<feature type="region of interest" description="Disordered" evidence="1">
    <location>
        <begin position="488"/>
        <end position="520"/>
    </location>
</feature>
<feature type="region of interest" description="Disordered" evidence="1">
    <location>
        <begin position="1"/>
        <end position="48"/>
    </location>
</feature>
<feature type="region of interest" description="Disordered" evidence="1">
    <location>
        <begin position="87"/>
        <end position="136"/>
    </location>
</feature>
<feature type="compositionally biased region" description="Basic residues" evidence="1">
    <location>
        <begin position="509"/>
        <end position="520"/>
    </location>
</feature>
<name>A0A2R6NMF5_9APHY</name>
<feature type="compositionally biased region" description="Low complexity" evidence="1">
    <location>
        <begin position="1"/>
        <end position="19"/>
    </location>
</feature>
<feature type="compositionally biased region" description="Low complexity" evidence="1">
    <location>
        <begin position="282"/>
        <end position="306"/>
    </location>
</feature>
<feature type="compositionally biased region" description="Polar residues" evidence="1">
    <location>
        <begin position="405"/>
        <end position="450"/>
    </location>
</feature>
<dbReference type="EMBL" id="MLYV02001069">
    <property type="protein sequence ID" value="PSR73569.1"/>
    <property type="molecule type" value="Genomic_DNA"/>
</dbReference>